<dbReference type="SUPFAM" id="SSF53474">
    <property type="entry name" value="alpha/beta-Hydrolases"/>
    <property type="match status" value="1"/>
</dbReference>
<evidence type="ECO:0000313" key="3">
    <source>
        <dbReference type="EMBL" id="MCW1238659.1"/>
    </source>
</evidence>
<organism evidence="3 4">
    <name type="scientific">Bacillus pretiosus</name>
    <dbReference type="NCBI Taxonomy" id="2983392"/>
    <lineage>
        <taxon>Bacteria</taxon>
        <taxon>Bacillati</taxon>
        <taxon>Bacillota</taxon>
        <taxon>Bacilli</taxon>
        <taxon>Bacillales</taxon>
        <taxon>Bacillaceae</taxon>
        <taxon>Bacillus</taxon>
    </lineage>
</organism>
<feature type="domain" description="Phospholipase/carboxylesterase/thioesterase" evidence="1">
    <location>
        <begin position="196"/>
        <end position="307"/>
    </location>
</feature>
<evidence type="ECO:0000259" key="2">
    <source>
        <dbReference type="Pfam" id="PF22316"/>
    </source>
</evidence>
<comment type="caution">
    <text evidence="3">The sequence shown here is derived from an EMBL/GenBank/DDBJ whole genome shotgun (WGS) entry which is preliminary data.</text>
</comment>
<evidence type="ECO:0000313" key="4">
    <source>
        <dbReference type="Proteomes" id="UP001060566"/>
    </source>
</evidence>
<dbReference type="InterPro" id="IPR054527">
    <property type="entry name" value="BCE_2095-like_N"/>
</dbReference>
<dbReference type="Pfam" id="PF02230">
    <property type="entry name" value="Abhydrolase_2"/>
    <property type="match status" value="1"/>
</dbReference>
<keyword evidence="4" id="KW-1185">Reference proteome</keyword>
<evidence type="ECO:0000259" key="1">
    <source>
        <dbReference type="Pfam" id="PF02230"/>
    </source>
</evidence>
<dbReference type="Gene3D" id="3.40.50.1820">
    <property type="entry name" value="alpha/beta hydrolase"/>
    <property type="match status" value="1"/>
</dbReference>
<name>A0ABT3EPP5_9BACI</name>
<reference evidence="3" key="1">
    <citation type="submission" date="2022-10" db="EMBL/GenBank/DDBJ databases">
        <title>De novo draft assembly of the Pseudomonas pretiosus genome isolated from the plants rhizorohere.</title>
        <authorList>
            <person name="Robas M."/>
            <person name="Fernandez V.M."/>
            <person name="Provanza A."/>
            <person name="Jimenez P.A."/>
        </authorList>
    </citation>
    <scope>NUCLEOTIDE SEQUENCE</scope>
    <source>
        <strain evidence="3">SAICEU11T</strain>
    </source>
</reference>
<feature type="domain" description="BCE-2095-like N-terminal" evidence="2">
    <location>
        <begin position="6"/>
        <end position="111"/>
    </location>
</feature>
<dbReference type="GeneID" id="301197403"/>
<sequence length="314" mass="36383">MKNSMTYIQLLNETLHCYANKGSLEAYTYIMEHAKGVVGNKAQIYNFKYALASAAGLEEEALQIMKEAIIDNGFWYGNEYLISDDDLIPLHKFEEFHKIVQLCKEREELAKKTERADVKYLESNKEGKLFIAMHGDQENIEIIEPYWKSVLTQGYTLALPQSSQIQFSDGFVWDDIHRGKEELKEHYVTFLENHTVESVIIGGFSAGARVALYTILQKDIDVDGFIFVAPWLPEIEEWNELLGVLQNKNIKGYIVCGDQDEDCFECTQQFVQLLRDKNIEHEFKVVPNLNHDYPKDFNELLKEAIEYIDDKNNK</sequence>
<dbReference type="GO" id="GO:0016787">
    <property type="term" value="F:hydrolase activity"/>
    <property type="evidence" value="ECO:0007669"/>
    <property type="project" value="UniProtKB-KW"/>
</dbReference>
<gene>
    <name evidence="3" type="ORF">NGM45_06140</name>
</gene>
<dbReference type="InterPro" id="IPR029058">
    <property type="entry name" value="AB_hydrolase_fold"/>
</dbReference>
<dbReference type="RefSeq" id="WP_264461281.1">
    <property type="nucleotide sequence ID" value="NZ_JAOXJG010000003.1"/>
</dbReference>
<keyword evidence="3" id="KW-0378">Hydrolase</keyword>
<accession>A0ABT3EPP5</accession>
<dbReference type="InterPro" id="IPR003140">
    <property type="entry name" value="PLipase/COase/thioEstase"/>
</dbReference>
<dbReference type="EMBL" id="JAOXJG010000003">
    <property type="protein sequence ID" value="MCW1238659.1"/>
    <property type="molecule type" value="Genomic_DNA"/>
</dbReference>
<protein>
    <submittedName>
        <fullName evidence="3">Alpha/beta hydrolase</fullName>
    </submittedName>
</protein>
<proteinExistence type="predicted"/>
<dbReference type="Proteomes" id="UP001060566">
    <property type="component" value="Unassembled WGS sequence"/>
</dbReference>
<dbReference type="Pfam" id="PF22316">
    <property type="entry name" value="ABhydrolase-like_N"/>
    <property type="match status" value="1"/>
</dbReference>